<dbReference type="Pfam" id="PF01344">
    <property type="entry name" value="Kelch_1"/>
    <property type="match status" value="2"/>
</dbReference>
<feature type="domain" description="BTB" evidence="5">
    <location>
        <begin position="28"/>
        <end position="95"/>
    </location>
</feature>
<dbReference type="SUPFAM" id="SSF54695">
    <property type="entry name" value="POZ domain"/>
    <property type="match status" value="1"/>
</dbReference>
<dbReference type="Gene3D" id="1.25.40.420">
    <property type="match status" value="1"/>
</dbReference>
<evidence type="ECO:0000256" key="1">
    <source>
        <dbReference type="ARBA" id="ARBA00013699"/>
    </source>
</evidence>
<evidence type="ECO:0000256" key="4">
    <source>
        <dbReference type="ARBA" id="ARBA00043912"/>
    </source>
</evidence>
<dbReference type="SUPFAM" id="SSF117281">
    <property type="entry name" value="Kelch motif"/>
    <property type="match status" value="2"/>
</dbReference>
<evidence type="ECO:0000256" key="3">
    <source>
        <dbReference type="ARBA" id="ARBA00022737"/>
    </source>
</evidence>
<dbReference type="Gene3D" id="2.120.10.80">
    <property type="entry name" value="Kelch-type beta propeller"/>
    <property type="match status" value="2"/>
</dbReference>
<dbReference type="SMART" id="SM00225">
    <property type="entry name" value="BTB"/>
    <property type="match status" value="1"/>
</dbReference>
<dbReference type="PANTHER" id="PTHR45632:SF3">
    <property type="entry name" value="KELCH-LIKE PROTEIN 32"/>
    <property type="match status" value="1"/>
</dbReference>
<organism evidence="6 7">
    <name type="scientific">Glossina fuscipes</name>
    <dbReference type="NCBI Taxonomy" id="7396"/>
    <lineage>
        <taxon>Eukaryota</taxon>
        <taxon>Metazoa</taxon>
        <taxon>Ecdysozoa</taxon>
        <taxon>Arthropoda</taxon>
        <taxon>Hexapoda</taxon>
        <taxon>Insecta</taxon>
        <taxon>Pterygota</taxon>
        <taxon>Neoptera</taxon>
        <taxon>Endopterygota</taxon>
        <taxon>Diptera</taxon>
        <taxon>Brachycera</taxon>
        <taxon>Muscomorpha</taxon>
        <taxon>Hippoboscoidea</taxon>
        <taxon>Glossinidae</taxon>
        <taxon>Glossina</taxon>
    </lineage>
</organism>
<keyword evidence="2" id="KW-0880">Kelch repeat</keyword>
<accession>A0A8U0WJT5</accession>
<dbReference type="InterPro" id="IPR006652">
    <property type="entry name" value="Kelch_1"/>
</dbReference>
<comment type="function">
    <text evidence="4">Probable substrate-specific adapter of an E3 ubiquitin-protein ligase complex which mediates the ubiquitination and subsequent proteasomal degradation of target proteins. May have a role in synapse differentiation and growth.</text>
</comment>
<dbReference type="InterPro" id="IPR011333">
    <property type="entry name" value="SKP1/BTB/POZ_sf"/>
</dbReference>
<evidence type="ECO:0000259" key="5">
    <source>
        <dbReference type="PROSITE" id="PS50097"/>
    </source>
</evidence>
<gene>
    <name evidence="7" type="primary">LOC119635008</name>
</gene>
<dbReference type="GeneID" id="119635008"/>
<protein>
    <recommendedName>
        <fullName evidence="1">Kelch-like protein diablo</fullName>
    </recommendedName>
</protein>
<dbReference type="PIRSF" id="PIRSF037037">
    <property type="entry name" value="Kelch-like_protein_gigaxonin"/>
    <property type="match status" value="1"/>
</dbReference>
<dbReference type="InterPro" id="IPR017096">
    <property type="entry name" value="BTB-kelch_protein"/>
</dbReference>
<dbReference type="SMART" id="SM00875">
    <property type="entry name" value="BACK"/>
    <property type="match status" value="1"/>
</dbReference>
<dbReference type="RefSeq" id="XP_037885432.1">
    <property type="nucleotide sequence ID" value="XM_038029504.1"/>
</dbReference>
<dbReference type="PROSITE" id="PS50097">
    <property type="entry name" value="BTB"/>
    <property type="match status" value="1"/>
</dbReference>
<proteinExistence type="predicted"/>
<sequence length="542" mass="62244">MAKTFQHPDYCHTFLDALNKMRVNQQHCDFCLDVKGEKIYVHKVALIFVSPYFAAMLNSDMQEKASGSVKLQEEDATIVKALVEYIYTGIITLTESNAQLMLSVANLFQMKWLKEQCGQFLKSQVKATNCFEMRSFADAYSCKELFDYSQTYILQHFDEIIYAKEFLSLPFEEIEKLIIDENTSVKFEDNAYKAVIKWIKHDLEERKVHLGELMGHVRLPFVRSEYLRQHIISEPLLRSDQECSQVLVEVLSYKLTPVSERNSLRQFKTNRNEKFHVLLAGGRTQTARNLNIIYDVSENKVTLNEDMMETRCENSAIFLNGVVYSVGGYGLERSGFNVGTYDSNTAERYDMCKKQWSYISSMSTARSHFGICTYNDRVYVVGGNQVSSVESYDPKTNVWTMCASTPATYANGNRIAVVGNSIYSMGCEASLIRFDPREGRWNNLGEASRDLQTQFELVSYDHSLFRIALNCERFDVRTHKWEPMPSMPFQLSARAAVMISDDIYIIGGYKNERYNIHDNEWTTVDSTEFTFCDGGAAVIKDT</sequence>
<reference evidence="7" key="1">
    <citation type="submission" date="2025-08" db="UniProtKB">
        <authorList>
            <consortium name="RefSeq"/>
        </authorList>
    </citation>
    <scope>IDENTIFICATION</scope>
    <source>
        <tissue evidence="7">Whole body pupa</tissue>
    </source>
</reference>
<dbReference type="SMART" id="SM00612">
    <property type="entry name" value="Kelch"/>
    <property type="match status" value="4"/>
</dbReference>
<dbReference type="Pfam" id="PF00651">
    <property type="entry name" value="BTB"/>
    <property type="match status" value="1"/>
</dbReference>
<evidence type="ECO:0000313" key="6">
    <source>
        <dbReference type="Proteomes" id="UP000092443"/>
    </source>
</evidence>
<dbReference type="Gene3D" id="3.30.710.10">
    <property type="entry name" value="Potassium Channel Kv1.1, Chain A"/>
    <property type="match status" value="1"/>
</dbReference>
<evidence type="ECO:0000313" key="7">
    <source>
        <dbReference type="RefSeq" id="XP_037885432.1"/>
    </source>
</evidence>
<name>A0A8U0WJT5_9MUSC</name>
<dbReference type="Proteomes" id="UP000092443">
    <property type="component" value="Unplaced"/>
</dbReference>
<dbReference type="KEGG" id="gfs:119635008"/>
<evidence type="ECO:0000256" key="2">
    <source>
        <dbReference type="ARBA" id="ARBA00022441"/>
    </source>
</evidence>
<dbReference type="FunFam" id="1.25.40.420:FF:000001">
    <property type="entry name" value="Kelch-like family member 12"/>
    <property type="match status" value="1"/>
</dbReference>
<dbReference type="InterPro" id="IPR011705">
    <property type="entry name" value="BACK"/>
</dbReference>
<dbReference type="InterPro" id="IPR000210">
    <property type="entry name" value="BTB/POZ_dom"/>
</dbReference>
<dbReference type="GO" id="GO:0003779">
    <property type="term" value="F:actin binding"/>
    <property type="evidence" value="ECO:0007669"/>
    <property type="project" value="UniProtKB-KW"/>
</dbReference>
<dbReference type="PANTHER" id="PTHR45632">
    <property type="entry name" value="LD33804P"/>
    <property type="match status" value="1"/>
</dbReference>
<keyword evidence="3" id="KW-0677">Repeat</keyword>
<dbReference type="AlphaFoldDB" id="A0A8U0WJT5"/>
<dbReference type="Pfam" id="PF07707">
    <property type="entry name" value="BACK"/>
    <property type="match status" value="1"/>
</dbReference>
<keyword evidence="6" id="KW-1185">Reference proteome</keyword>
<dbReference type="InterPro" id="IPR015915">
    <property type="entry name" value="Kelch-typ_b-propeller"/>
</dbReference>